<evidence type="ECO:0000256" key="5">
    <source>
        <dbReference type="ARBA" id="ARBA00023015"/>
    </source>
</evidence>
<dbReference type="GO" id="GO:0045467">
    <property type="term" value="P:R7 cell development"/>
    <property type="evidence" value="ECO:0007669"/>
    <property type="project" value="UniProtKB-ARBA"/>
</dbReference>
<feature type="region of interest" description="Disordered" evidence="9">
    <location>
        <begin position="245"/>
        <end position="278"/>
    </location>
</feature>
<comment type="subcellular location">
    <subcellularLocation>
        <location evidence="1">Nucleus</location>
    </subcellularLocation>
</comment>
<proteinExistence type="predicted"/>
<dbReference type="SUPFAM" id="SSF54695">
    <property type="entry name" value="POZ domain"/>
    <property type="match status" value="1"/>
</dbReference>
<evidence type="ECO:0000256" key="1">
    <source>
        <dbReference type="ARBA" id="ARBA00004123"/>
    </source>
</evidence>
<dbReference type="GO" id="GO:0005634">
    <property type="term" value="C:nucleus"/>
    <property type="evidence" value="ECO:0007669"/>
    <property type="project" value="UniProtKB-SubCell"/>
</dbReference>
<feature type="compositionally biased region" description="Polar residues" evidence="9">
    <location>
        <begin position="202"/>
        <end position="231"/>
    </location>
</feature>
<evidence type="ECO:0000256" key="8">
    <source>
        <dbReference type="ARBA" id="ARBA00037382"/>
    </source>
</evidence>
<dbReference type="Proteomes" id="UP000504606">
    <property type="component" value="Unplaced"/>
</dbReference>
<dbReference type="PROSITE" id="PS50097">
    <property type="entry name" value="BTB"/>
    <property type="match status" value="1"/>
</dbReference>
<gene>
    <name evidence="12" type="primary">LOC113216548</name>
</gene>
<feature type="region of interest" description="Disordered" evidence="9">
    <location>
        <begin position="361"/>
        <end position="392"/>
    </location>
</feature>
<evidence type="ECO:0000313" key="11">
    <source>
        <dbReference type="Proteomes" id="UP000504606"/>
    </source>
</evidence>
<organism evidence="11 12">
    <name type="scientific">Frankliniella occidentalis</name>
    <name type="common">Western flower thrips</name>
    <name type="synonym">Euthrips occidentalis</name>
    <dbReference type="NCBI Taxonomy" id="133901"/>
    <lineage>
        <taxon>Eukaryota</taxon>
        <taxon>Metazoa</taxon>
        <taxon>Ecdysozoa</taxon>
        <taxon>Arthropoda</taxon>
        <taxon>Hexapoda</taxon>
        <taxon>Insecta</taxon>
        <taxon>Pterygota</taxon>
        <taxon>Neoptera</taxon>
        <taxon>Paraneoptera</taxon>
        <taxon>Thysanoptera</taxon>
        <taxon>Terebrantia</taxon>
        <taxon>Thripoidea</taxon>
        <taxon>Thripidae</taxon>
        <taxon>Frankliniella</taxon>
    </lineage>
</organism>
<feature type="compositionally biased region" description="Polar residues" evidence="9">
    <location>
        <begin position="259"/>
        <end position="268"/>
    </location>
</feature>
<evidence type="ECO:0000313" key="12">
    <source>
        <dbReference type="RefSeq" id="XP_052122596.1"/>
    </source>
</evidence>
<dbReference type="GeneID" id="113216548"/>
<dbReference type="GO" id="GO:0007464">
    <property type="term" value="P:R3/R4 cell fate commitment"/>
    <property type="evidence" value="ECO:0007669"/>
    <property type="project" value="UniProtKB-ARBA"/>
</dbReference>
<dbReference type="GO" id="GO:0016199">
    <property type="term" value="P:axon midline choice point recognition"/>
    <property type="evidence" value="ECO:0007669"/>
    <property type="project" value="UniProtKB-ARBA"/>
</dbReference>
<dbReference type="InterPro" id="IPR051095">
    <property type="entry name" value="Dros_DevTransReg"/>
</dbReference>
<evidence type="ECO:0000256" key="3">
    <source>
        <dbReference type="ARBA" id="ARBA00022782"/>
    </source>
</evidence>
<dbReference type="GO" id="GO:0048813">
    <property type="term" value="P:dendrite morphogenesis"/>
    <property type="evidence" value="ECO:0007669"/>
    <property type="project" value="UniProtKB-ARBA"/>
</dbReference>
<reference evidence="12" key="1">
    <citation type="submission" date="2025-08" db="UniProtKB">
        <authorList>
            <consortium name="RefSeq"/>
        </authorList>
    </citation>
    <scope>IDENTIFICATION</scope>
    <source>
        <tissue evidence="12">Whole organism</tissue>
    </source>
</reference>
<accession>A0A9C6WV91</accession>
<evidence type="ECO:0000256" key="2">
    <source>
        <dbReference type="ARBA" id="ARBA00022473"/>
    </source>
</evidence>
<dbReference type="FunFam" id="3.30.710.10:FF:000091">
    <property type="entry name" value="Lola, isoform F"/>
    <property type="match status" value="1"/>
</dbReference>
<keyword evidence="5" id="KW-0805">Transcription regulation</keyword>
<keyword evidence="4" id="KW-0524">Neurogenesis</keyword>
<keyword evidence="3" id="KW-0221">Differentiation</keyword>
<protein>
    <submittedName>
        <fullName evidence="12">Longitudinals lacking protein, isoforms H/M/V isoform X5</fullName>
    </submittedName>
</protein>
<feature type="region of interest" description="Disordered" evidence="9">
    <location>
        <begin position="113"/>
        <end position="233"/>
    </location>
</feature>
<evidence type="ECO:0000259" key="10">
    <source>
        <dbReference type="PROSITE" id="PS50097"/>
    </source>
</evidence>
<evidence type="ECO:0000256" key="7">
    <source>
        <dbReference type="ARBA" id="ARBA00023242"/>
    </source>
</evidence>
<dbReference type="Pfam" id="PF00651">
    <property type="entry name" value="BTB"/>
    <property type="match status" value="1"/>
</dbReference>
<dbReference type="RefSeq" id="XP_052122596.1">
    <property type="nucleotide sequence ID" value="XM_052266636.1"/>
</dbReference>
<dbReference type="CDD" id="cd18315">
    <property type="entry name" value="BTB_POZ_BAB-like"/>
    <property type="match status" value="1"/>
</dbReference>
<dbReference type="PANTHER" id="PTHR23110">
    <property type="entry name" value="BTB DOMAIN TRANSCRIPTION FACTOR"/>
    <property type="match status" value="1"/>
</dbReference>
<dbReference type="PANTHER" id="PTHR23110:SF111">
    <property type="entry name" value="LONGITUDINALS LACKING PROTEIN, ISOFORMS F_I_K_T"/>
    <property type="match status" value="1"/>
</dbReference>
<feature type="domain" description="BTB" evidence="10">
    <location>
        <begin position="31"/>
        <end position="96"/>
    </location>
</feature>
<dbReference type="GO" id="GO:0006357">
    <property type="term" value="P:regulation of transcription by RNA polymerase II"/>
    <property type="evidence" value="ECO:0007669"/>
    <property type="project" value="TreeGrafter"/>
</dbReference>
<dbReference type="SMART" id="SM00225">
    <property type="entry name" value="BTB"/>
    <property type="match status" value="1"/>
</dbReference>
<dbReference type="GO" id="GO:0035167">
    <property type="term" value="P:larval lymph gland hemopoiesis"/>
    <property type="evidence" value="ECO:0007669"/>
    <property type="project" value="UniProtKB-ARBA"/>
</dbReference>
<keyword evidence="7" id="KW-0539">Nucleus</keyword>
<dbReference type="InterPro" id="IPR011333">
    <property type="entry name" value="SKP1/BTB/POZ_sf"/>
</dbReference>
<evidence type="ECO:0000256" key="9">
    <source>
        <dbReference type="SAM" id="MobiDB-lite"/>
    </source>
</evidence>
<dbReference type="InterPro" id="IPR000210">
    <property type="entry name" value="BTB/POZ_dom"/>
</dbReference>
<dbReference type="GO" id="GO:0008406">
    <property type="term" value="P:gonad development"/>
    <property type="evidence" value="ECO:0007669"/>
    <property type="project" value="UniProtKB-ARBA"/>
</dbReference>
<keyword evidence="2" id="KW-0217">Developmental protein</keyword>
<feature type="compositionally biased region" description="Basic residues" evidence="9">
    <location>
        <begin position="513"/>
        <end position="523"/>
    </location>
</feature>
<name>A0A9C6WV91_FRAOC</name>
<dbReference type="GO" id="GO:0007526">
    <property type="term" value="P:larval somatic muscle development"/>
    <property type="evidence" value="ECO:0007669"/>
    <property type="project" value="UniProtKB-ARBA"/>
</dbReference>
<keyword evidence="6" id="KW-0804">Transcription</keyword>
<dbReference type="Gene3D" id="3.30.710.10">
    <property type="entry name" value="Potassium Channel Kv1.1, Chain A"/>
    <property type="match status" value="1"/>
</dbReference>
<feature type="region of interest" description="Disordered" evidence="9">
    <location>
        <begin position="508"/>
        <end position="527"/>
    </location>
</feature>
<keyword evidence="11" id="KW-1185">Reference proteome</keyword>
<evidence type="ECO:0000256" key="6">
    <source>
        <dbReference type="ARBA" id="ARBA00023163"/>
    </source>
</evidence>
<evidence type="ECO:0000256" key="4">
    <source>
        <dbReference type="ARBA" id="ARBA00022902"/>
    </source>
</evidence>
<comment type="function">
    <text evidence="8">Putative transcription factor required for axon growth and guidance in the central and peripheral nervous systems. Repels CNS axons away from the midline by promoting the expression of the midline repellent sli and its receptor robo.</text>
</comment>
<dbReference type="AlphaFoldDB" id="A0A9C6WV91"/>
<dbReference type="GO" id="GO:0045476">
    <property type="term" value="P:nurse cell apoptotic process"/>
    <property type="evidence" value="ECO:0007669"/>
    <property type="project" value="UniProtKB-ARBA"/>
</dbReference>
<sequence>MADQQFCLRWNNHQSTLISVFDSLLERGAMVDCTLAAEGQCLQAHKVVLSACSPYLETLLSQHYDKHPILLLKDVKFYELQAMMDYMYRGEVNVAQDKLGMFLKAAESLQIKGLSDSGGNEPPDTGGGTSAKRTSKGAPVTNVPRSGGGLTVERRRPQQPQTSQVVDIPSDSGSRDGSESPSLRRKRRRRTSGGDDSAVEGDSSNTGDVSRTQSSAPLSSDQVPMNGSADSNALGILSSLMDGSVETDNSVQEPGPSLGATSQTQPSQRIREKMEPTSAEMIQPKAEYLESEENVEDLTLDDDDTGMDAGPSQRQGSGYQWHMGDQSADEVFMAAQEAVGANRDAQGATATLSLISKKHESAEQVQINGQPLAPADRSSERSNQPARMSQEHYEELRQKLSALPCWTWKTGDVELAPGTAIYINNVDLLLICRTHKSSKRKLFISLLRTLLTDDVLSSKGLSCSGKQGTVRVPEAILKSALAYATTVGEGDDFKTVTKIVSNLLQRFQSPRPSRPKSLSHHTHSTASVNAASAIRDAVEVDEEGIEAVYSVLVKPEVFYNGALPF</sequence>